<keyword evidence="3" id="KW-1185">Reference proteome</keyword>
<name>A0ABQ2I5E2_9PSEU</name>
<dbReference type="EMBL" id="BMNC01000005">
    <property type="protein sequence ID" value="GGM98202.1"/>
    <property type="molecule type" value="Genomic_DNA"/>
</dbReference>
<evidence type="ECO:0000313" key="3">
    <source>
        <dbReference type="Proteomes" id="UP000597656"/>
    </source>
</evidence>
<comment type="caution">
    <text evidence="2">The sequence shown here is derived from an EMBL/GenBank/DDBJ whole genome shotgun (WGS) entry which is preliminary data.</text>
</comment>
<dbReference type="SUPFAM" id="SSF47413">
    <property type="entry name" value="lambda repressor-like DNA-binding domains"/>
    <property type="match status" value="1"/>
</dbReference>
<feature type="region of interest" description="Disordered" evidence="1">
    <location>
        <begin position="1"/>
        <end position="38"/>
    </location>
</feature>
<feature type="compositionally biased region" description="Polar residues" evidence="1">
    <location>
        <begin position="1"/>
        <end position="13"/>
    </location>
</feature>
<dbReference type="Pfam" id="PF13560">
    <property type="entry name" value="HTH_31"/>
    <property type="match status" value="1"/>
</dbReference>
<dbReference type="InterPro" id="IPR010982">
    <property type="entry name" value="Lambda_DNA-bd_dom_sf"/>
</dbReference>
<gene>
    <name evidence="2" type="ORF">GCM10011609_40260</name>
</gene>
<reference evidence="3" key="1">
    <citation type="journal article" date="2019" name="Int. J. Syst. Evol. Microbiol.">
        <title>The Global Catalogue of Microorganisms (GCM) 10K type strain sequencing project: providing services to taxonomists for standard genome sequencing and annotation.</title>
        <authorList>
            <consortium name="The Broad Institute Genomics Platform"/>
            <consortium name="The Broad Institute Genome Sequencing Center for Infectious Disease"/>
            <person name="Wu L."/>
            <person name="Ma J."/>
        </authorList>
    </citation>
    <scope>NUCLEOTIDE SEQUENCE [LARGE SCALE GENOMIC DNA]</scope>
    <source>
        <strain evidence="3">CGMCC 4.7319</strain>
    </source>
</reference>
<evidence type="ECO:0008006" key="4">
    <source>
        <dbReference type="Google" id="ProtNLM"/>
    </source>
</evidence>
<protein>
    <recommendedName>
        <fullName evidence="4">Helix-turn-helix domain-containing protein</fullName>
    </recommendedName>
</protein>
<evidence type="ECO:0000313" key="2">
    <source>
        <dbReference type="EMBL" id="GGM98202.1"/>
    </source>
</evidence>
<evidence type="ECO:0000256" key="1">
    <source>
        <dbReference type="SAM" id="MobiDB-lite"/>
    </source>
</evidence>
<sequence length="114" mass="12532">MSEQLEVTPMTTRSRPEPAPSTPGSGRRETPLTGPADCPKRLFAEALRALRDSTGRPPYTELARRVPASESALSKTASGRKQPTLEMVRTYVVACRGDVEHFERLYLGLFGSAR</sequence>
<dbReference type="Proteomes" id="UP000597656">
    <property type="component" value="Unassembled WGS sequence"/>
</dbReference>
<accession>A0ABQ2I5E2</accession>
<organism evidence="2 3">
    <name type="scientific">Lentzea pudingi</name>
    <dbReference type="NCBI Taxonomy" id="1789439"/>
    <lineage>
        <taxon>Bacteria</taxon>
        <taxon>Bacillati</taxon>
        <taxon>Actinomycetota</taxon>
        <taxon>Actinomycetes</taxon>
        <taxon>Pseudonocardiales</taxon>
        <taxon>Pseudonocardiaceae</taxon>
        <taxon>Lentzea</taxon>
    </lineage>
</organism>
<proteinExistence type="predicted"/>